<keyword evidence="1" id="KW-0805">Transcription regulation</keyword>
<dbReference type="Pfam" id="PF00356">
    <property type="entry name" value="LacI"/>
    <property type="match status" value="1"/>
</dbReference>
<dbReference type="InterPro" id="IPR001761">
    <property type="entry name" value="Peripla_BP/Lac1_sug-bd_dom"/>
</dbReference>
<sequence length="331" mass="37209">MKKVTMLDIAKMAGVSKATVSMVLSKHDQSISEETRNKVLSLAKEMNYIPNSLARSLSTKKTGTIGIILPDITNPFFSSIARAIEDEASLLGYNVIFCNTDNETNKEEKYIKLLISKLVDGVIFIAGGESENSVKMLKHNNIPFVLVDRYIDTHEEEYGVYALNKDGVLKGIEYLYNEGSRRIAFVEGPKTLEISRQRLDGYKYSMNKYGLYDERLVFSGDFTIDGGIKATESILQKTTNLDAIFYSNDAMALGGIKVLLKRGFKIPKDIRVLGFDNIELSEIFEPELTTIAQPIYEMGKQSCKLLIDVIDAADVENKQIYFETELIIRET</sequence>
<evidence type="ECO:0000313" key="6">
    <source>
        <dbReference type="Proteomes" id="UP000622687"/>
    </source>
</evidence>
<dbReference type="GO" id="GO:0003700">
    <property type="term" value="F:DNA-binding transcription factor activity"/>
    <property type="evidence" value="ECO:0007669"/>
    <property type="project" value="TreeGrafter"/>
</dbReference>
<dbReference type="Proteomes" id="UP000622687">
    <property type="component" value="Unassembled WGS sequence"/>
</dbReference>
<dbReference type="EMBL" id="JAEEGB010000009">
    <property type="protein sequence ID" value="MBI6872925.1"/>
    <property type="molecule type" value="Genomic_DNA"/>
</dbReference>
<dbReference type="InterPro" id="IPR028082">
    <property type="entry name" value="Peripla_BP_I"/>
</dbReference>
<dbReference type="PROSITE" id="PS50932">
    <property type="entry name" value="HTH_LACI_2"/>
    <property type="match status" value="1"/>
</dbReference>
<evidence type="ECO:0000313" key="5">
    <source>
        <dbReference type="EMBL" id="MBI6872925.1"/>
    </source>
</evidence>
<keyword evidence="2 5" id="KW-0238">DNA-binding</keyword>
<evidence type="ECO:0000256" key="3">
    <source>
        <dbReference type="ARBA" id="ARBA00023163"/>
    </source>
</evidence>
<dbReference type="InterPro" id="IPR000843">
    <property type="entry name" value="HTH_LacI"/>
</dbReference>
<keyword evidence="3" id="KW-0804">Transcription</keyword>
<comment type="caution">
    <text evidence="5">The sequence shown here is derived from an EMBL/GenBank/DDBJ whole genome shotgun (WGS) entry which is preliminary data.</text>
</comment>
<dbReference type="RefSeq" id="WP_211142406.1">
    <property type="nucleotide sequence ID" value="NZ_JAEEGB010000009.1"/>
</dbReference>
<reference evidence="5" key="1">
    <citation type="submission" date="2020-12" db="EMBL/GenBank/DDBJ databases">
        <title>Clostridium thailandense sp. nov., a novel acetogenic bacterium isolated from peat land soil in Thailand.</title>
        <authorList>
            <person name="Chaikitkaew S."/>
            <person name="Birkeland N.K."/>
        </authorList>
    </citation>
    <scope>NUCLEOTIDE SEQUENCE</scope>
    <source>
        <strain evidence="5">DSM 17425</strain>
    </source>
</reference>
<evidence type="ECO:0000256" key="2">
    <source>
        <dbReference type="ARBA" id="ARBA00023125"/>
    </source>
</evidence>
<proteinExistence type="predicted"/>
<dbReference type="GO" id="GO:0000976">
    <property type="term" value="F:transcription cis-regulatory region binding"/>
    <property type="evidence" value="ECO:0007669"/>
    <property type="project" value="TreeGrafter"/>
</dbReference>
<keyword evidence="6" id="KW-1185">Reference proteome</keyword>
<dbReference type="PANTHER" id="PTHR30146:SF109">
    <property type="entry name" value="HTH-TYPE TRANSCRIPTIONAL REGULATOR GALS"/>
    <property type="match status" value="1"/>
</dbReference>
<feature type="domain" description="HTH lacI-type" evidence="4">
    <location>
        <begin position="4"/>
        <end position="59"/>
    </location>
</feature>
<organism evidence="5 6">
    <name type="scientific">Clostridium aciditolerans</name>
    <dbReference type="NCBI Taxonomy" id="339861"/>
    <lineage>
        <taxon>Bacteria</taxon>
        <taxon>Bacillati</taxon>
        <taxon>Bacillota</taxon>
        <taxon>Clostridia</taxon>
        <taxon>Eubacteriales</taxon>
        <taxon>Clostridiaceae</taxon>
        <taxon>Clostridium</taxon>
    </lineage>
</organism>
<dbReference type="InterPro" id="IPR010982">
    <property type="entry name" value="Lambda_DNA-bd_dom_sf"/>
</dbReference>
<accession>A0A934M3E1</accession>
<dbReference type="AlphaFoldDB" id="A0A934M3E1"/>
<protein>
    <submittedName>
        <fullName evidence="5">LacI family DNA-binding transcriptional regulator</fullName>
    </submittedName>
</protein>
<dbReference type="CDD" id="cd06267">
    <property type="entry name" value="PBP1_LacI_sugar_binding-like"/>
    <property type="match status" value="1"/>
</dbReference>
<dbReference type="CDD" id="cd01392">
    <property type="entry name" value="HTH_LacI"/>
    <property type="match status" value="1"/>
</dbReference>
<dbReference type="Pfam" id="PF00532">
    <property type="entry name" value="Peripla_BP_1"/>
    <property type="match status" value="1"/>
</dbReference>
<dbReference type="Gene3D" id="3.40.50.2300">
    <property type="match status" value="2"/>
</dbReference>
<dbReference type="SUPFAM" id="SSF53822">
    <property type="entry name" value="Periplasmic binding protein-like I"/>
    <property type="match status" value="1"/>
</dbReference>
<dbReference type="Gene3D" id="1.10.260.40">
    <property type="entry name" value="lambda repressor-like DNA-binding domains"/>
    <property type="match status" value="1"/>
</dbReference>
<gene>
    <name evidence="5" type="ORF">I6U51_09430</name>
</gene>
<dbReference type="PANTHER" id="PTHR30146">
    <property type="entry name" value="LACI-RELATED TRANSCRIPTIONAL REPRESSOR"/>
    <property type="match status" value="1"/>
</dbReference>
<evidence type="ECO:0000259" key="4">
    <source>
        <dbReference type="PROSITE" id="PS50932"/>
    </source>
</evidence>
<name>A0A934M3E1_9CLOT</name>
<dbReference type="PROSITE" id="PS00356">
    <property type="entry name" value="HTH_LACI_1"/>
    <property type="match status" value="1"/>
</dbReference>
<dbReference type="SUPFAM" id="SSF47413">
    <property type="entry name" value="lambda repressor-like DNA-binding domains"/>
    <property type="match status" value="1"/>
</dbReference>
<evidence type="ECO:0000256" key="1">
    <source>
        <dbReference type="ARBA" id="ARBA00023015"/>
    </source>
</evidence>
<dbReference type="SMART" id="SM00354">
    <property type="entry name" value="HTH_LACI"/>
    <property type="match status" value="1"/>
</dbReference>